<evidence type="ECO:0000313" key="2">
    <source>
        <dbReference type="Proteomes" id="UP000192900"/>
    </source>
</evidence>
<gene>
    <name evidence="1" type="ORF">B1H58_16240</name>
</gene>
<dbReference type="Proteomes" id="UP000192900">
    <property type="component" value="Chromosome"/>
</dbReference>
<dbReference type="OrthoDB" id="6555815at2"/>
<dbReference type="EMBL" id="CP019706">
    <property type="protein sequence ID" value="ARJ43432.1"/>
    <property type="molecule type" value="Genomic_DNA"/>
</dbReference>
<name>A0A1W6B8L8_9GAMM</name>
<proteinExistence type="predicted"/>
<sequence length="62" mass="6935">MSSVKKSWFVKFIVKKGEKAIEMSLPIHGENAARALNDFFDEQSARHGILRSDINVTAMNAV</sequence>
<organism evidence="1 2">
    <name type="scientific">Pantoea alhagi</name>
    <dbReference type="NCBI Taxonomy" id="1891675"/>
    <lineage>
        <taxon>Bacteria</taxon>
        <taxon>Pseudomonadati</taxon>
        <taxon>Pseudomonadota</taxon>
        <taxon>Gammaproteobacteria</taxon>
        <taxon>Enterobacterales</taxon>
        <taxon>Erwiniaceae</taxon>
        <taxon>Pantoea</taxon>
    </lineage>
</organism>
<evidence type="ECO:0000313" key="1">
    <source>
        <dbReference type="EMBL" id="ARJ43432.1"/>
    </source>
</evidence>
<dbReference type="KEGG" id="palh:B1H58_16240"/>
<dbReference type="AlphaFoldDB" id="A0A1W6B8L8"/>
<protein>
    <submittedName>
        <fullName evidence="1">Uncharacterized protein</fullName>
    </submittedName>
</protein>
<reference evidence="1 2" key="1">
    <citation type="submission" date="2017-02" db="EMBL/GenBank/DDBJ databases">
        <title>Complete genome sequence of the drought resistance-promoting endophyte Pantoea alhagi LTYR-11Z.</title>
        <authorList>
            <person name="Zhang L."/>
        </authorList>
    </citation>
    <scope>NUCLEOTIDE SEQUENCE [LARGE SCALE GENOMIC DNA]</scope>
    <source>
        <strain evidence="1 2">LTYR-11Z</strain>
    </source>
</reference>
<accession>A0A1W6B8L8</accession>
<dbReference type="RefSeq" id="WP_085071489.1">
    <property type="nucleotide sequence ID" value="NZ_CP019706.1"/>
</dbReference>
<keyword evidence="2" id="KW-1185">Reference proteome</keyword>